<dbReference type="Proteomes" id="UP000193144">
    <property type="component" value="Unassembled WGS sequence"/>
</dbReference>
<evidence type="ECO:0000256" key="4">
    <source>
        <dbReference type="ARBA" id="ARBA00023004"/>
    </source>
</evidence>
<dbReference type="PRINTS" id="PR00463">
    <property type="entry name" value="EP450I"/>
</dbReference>
<dbReference type="PANTHER" id="PTHR24305">
    <property type="entry name" value="CYTOCHROME P450"/>
    <property type="match status" value="1"/>
</dbReference>
<dbReference type="AlphaFoldDB" id="A0A1Y1YAY8"/>
<keyword evidence="7" id="KW-1133">Transmembrane helix</keyword>
<dbReference type="InterPro" id="IPR017972">
    <property type="entry name" value="Cyt_P450_CS"/>
</dbReference>
<dbReference type="GO" id="GO:0016705">
    <property type="term" value="F:oxidoreductase activity, acting on paired donors, with incorporation or reduction of molecular oxygen"/>
    <property type="evidence" value="ECO:0007669"/>
    <property type="project" value="InterPro"/>
</dbReference>
<evidence type="ECO:0000256" key="3">
    <source>
        <dbReference type="ARBA" id="ARBA00022723"/>
    </source>
</evidence>
<evidence type="ECO:0000256" key="7">
    <source>
        <dbReference type="SAM" id="Phobius"/>
    </source>
</evidence>
<sequence>MLYLFSVQSIAYTFLAFIAFIVFRTIYRLYFHPLARFPGPKFAAATTLYNAYYDILDSGLIKRLPDMHKKYGPIIRIQPNEIHVSDIEAYNQIFKVGAPFDRVWHDNPFLSGSLQSLTTLSETKRRKEFFNPFFSKAAILRVEPYLHRQKLSQFLTTLSSAATANEGKGTVVDFWLAFRCLTMDTVMDYCFQKDMAALNEPGFKSKIVEDIAEGAGLAIVATYFPRFFSTVNSMIEALPESMVEKYFKPVFGWNCAQRSLERQMQNPELADAKLPTMFDRMLRPDEKKGQVTPSDHDMIADAVLMIAAGMDTTANCLGVVLWHVTQDPKVEQKLVEELKRGIPGNEEIVSSAALEGAEFKYLQAVVKEGLRLAYGVPGRIIRKVPKGGATVLGEYVPGGVQITSGIYMHNTNETAFPDPFKYDPERWMCDEETYRQRERYMNSFSRGSRSCVGINLAYAELHLTVAHLFRRFQITTTGYTTEADMEWNDCFVPVPNGRIRGLAKMRED</sequence>
<name>A0A1Y1YAY8_9PLEO</name>
<dbReference type="InterPro" id="IPR001128">
    <property type="entry name" value="Cyt_P450"/>
</dbReference>
<dbReference type="InterPro" id="IPR036396">
    <property type="entry name" value="Cyt_P450_sf"/>
</dbReference>
<proteinExistence type="inferred from homology"/>
<gene>
    <name evidence="8" type="ORF">BCR34DRAFT_498704</name>
</gene>
<dbReference type="CDD" id="cd11062">
    <property type="entry name" value="CYP58-like"/>
    <property type="match status" value="1"/>
</dbReference>
<keyword evidence="3 5" id="KW-0479">Metal-binding</keyword>
<feature type="transmembrane region" description="Helical" evidence="7">
    <location>
        <begin position="6"/>
        <end position="27"/>
    </location>
</feature>
<dbReference type="GO" id="GO:0004497">
    <property type="term" value="F:monooxygenase activity"/>
    <property type="evidence" value="ECO:0007669"/>
    <property type="project" value="UniProtKB-KW"/>
</dbReference>
<dbReference type="GO" id="GO:0005506">
    <property type="term" value="F:iron ion binding"/>
    <property type="evidence" value="ECO:0007669"/>
    <property type="project" value="InterPro"/>
</dbReference>
<keyword evidence="6" id="KW-0503">Monooxygenase</keyword>
<dbReference type="Pfam" id="PF00067">
    <property type="entry name" value="p450"/>
    <property type="match status" value="1"/>
</dbReference>
<dbReference type="PROSITE" id="PS00086">
    <property type="entry name" value="CYTOCHROME_P450"/>
    <property type="match status" value="1"/>
</dbReference>
<comment type="caution">
    <text evidence="8">The sequence shown here is derived from an EMBL/GenBank/DDBJ whole genome shotgun (WGS) entry which is preliminary data.</text>
</comment>
<dbReference type="GO" id="GO:0020037">
    <property type="term" value="F:heme binding"/>
    <property type="evidence" value="ECO:0007669"/>
    <property type="project" value="InterPro"/>
</dbReference>
<dbReference type="SUPFAM" id="SSF48264">
    <property type="entry name" value="Cytochrome P450"/>
    <property type="match status" value="1"/>
</dbReference>
<reference evidence="8 9" key="1">
    <citation type="submission" date="2016-07" db="EMBL/GenBank/DDBJ databases">
        <title>Pervasive Adenine N6-methylation of Active Genes in Fungi.</title>
        <authorList>
            <consortium name="DOE Joint Genome Institute"/>
            <person name="Mondo S.J."/>
            <person name="Dannebaum R.O."/>
            <person name="Kuo R.C."/>
            <person name="Labutti K."/>
            <person name="Haridas S."/>
            <person name="Kuo A."/>
            <person name="Salamov A."/>
            <person name="Ahrendt S.R."/>
            <person name="Lipzen A."/>
            <person name="Sullivan W."/>
            <person name="Andreopoulos W.B."/>
            <person name="Clum A."/>
            <person name="Lindquist E."/>
            <person name="Daum C."/>
            <person name="Ramamoorthy G.K."/>
            <person name="Gryganskyi A."/>
            <person name="Culley D."/>
            <person name="Magnuson J.K."/>
            <person name="James T.Y."/>
            <person name="O'Malley M.A."/>
            <person name="Stajich J.E."/>
            <person name="Spatafora J.W."/>
            <person name="Visel A."/>
            <person name="Grigoriev I.V."/>
        </authorList>
    </citation>
    <scope>NUCLEOTIDE SEQUENCE [LARGE SCALE GENOMIC DNA]</scope>
    <source>
        <strain evidence="8 9">CBS 115471</strain>
    </source>
</reference>
<evidence type="ECO:0000256" key="1">
    <source>
        <dbReference type="ARBA" id="ARBA00001971"/>
    </source>
</evidence>
<accession>A0A1Y1YAY8</accession>
<dbReference type="InterPro" id="IPR050121">
    <property type="entry name" value="Cytochrome_P450_monoxygenase"/>
</dbReference>
<feature type="binding site" description="axial binding residue" evidence="5">
    <location>
        <position position="451"/>
    </location>
    <ligand>
        <name>heme</name>
        <dbReference type="ChEBI" id="CHEBI:30413"/>
    </ligand>
    <ligandPart>
        <name>Fe</name>
        <dbReference type="ChEBI" id="CHEBI:18248"/>
    </ligandPart>
</feature>
<keyword evidence="4 5" id="KW-0408">Iron</keyword>
<comment type="cofactor">
    <cofactor evidence="1 5">
        <name>heme</name>
        <dbReference type="ChEBI" id="CHEBI:30413"/>
    </cofactor>
</comment>
<dbReference type="OrthoDB" id="3945418at2759"/>
<keyword evidence="7" id="KW-0472">Membrane</keyword>
<keyword evidence="9" id="KW-1185">Reference proteome</keyword>
<dbReference type="EMBL" id="MCFA01000288">
    <property type="protein sequence ID" value="ORX95133.1"/>
    <property type="molecule type" value="Genomic_DNA"/>
</dbReference>
<dbReference type="InterPro" id="IPR002401">
    <property type="entry name" value="Cyt_P450_E_grp-I"/>
</dbReference>
<dbReference type="PANTHER" id="PTHR24305:SF166">
    <property type="entry name" value="CYTOCHROME P450 12A4, MITOCHONDRIAL-RELATED"/>
    <property type="match status" value="1"/>
</dbReference>
<dbReference type="PRINTS" id="PR00385">
    <property type="entry name" value="P450"/>
</dbReference>
<keyword evidence="7" id="KW-0812">Transmembrane</keyword>
<keyword evidence="5 6" id="KW-0349">Heme</keyword>
<evidence type="ECO:0000256" key="2">
    <source>
        <dbReference type="ARBA" id="ARBA00010617"/>
    </source>
</evidence>
<dbReference type="STRING" id="1231657.A0A1Y1YAY8"/>
<organism evidence="8 9">
    <name type="scientific">Clohesyomyces aquaticus</name>
    <dbReference type="NCBI Taxonomy" id="1231657"/>
    <lineage>
        <taxon>Eukaryota</taxon>
        <taxon>Fungi</taxon>
        <taxon>Dikarya</taxon>
        <taxon>Ascomycota</taxon>
        <taxon>Pezizomycotina</taxon>
        <taxon>Dothideomycetes</taxon>
        <taxon>Pleosporomycetidae</taxon>
        <taxon>Pleosporales</taxon>
        <taxon>Lindgomycetaceae</taxon>
        <taxon>Clohesyomyces</taxon>
    </lineage>
</organism>
<evidence type="ECO:0000313" key="9">
    <source>
        <dbReference type="Proteomes" id="UP000193144"/>
    </source>
</evidence>
<evidence type="ECO:0000256" key="5">
    <source>
        <dbReference type="PIRSR" id="PIRSR602401-1"/>
    </source>
</evidence>
<keyword evidence="6" id="KW-0560">Oxidoreductase</keyword>
<evidence type="ECO:0000256" key="6">
    <source>
        <dbReference type="RuleBase" id="RU000461"/>
    </source>
</evidence>
<evidence type="ECO:0000313" key="8">
    <source>
        <dbReference type="EMBL" id="ORX95133.1"/>
    </source>
</evidence>
<comment type="similarity">
    <text evidence="2 6">Belongs to the cytochrome P450 family.</text>
</comment>
<protein>
    <submittedName>
        <fullName evidence="8">Cytochrome P450</fullName>
    </submittedName>
</protein>
<dbReference type="Gene3D" id="1.10.630.10">
    <property type="entry name" value="Cytochrome P450"/>
    <property type="match status" value="1"/>
</dbReference>